<proteinExistence type="predicted"/>
<reference evidence="3" key="2">
    <citation type="submission" date="2020-04" db="EMBL/GenBank/DDBJ databases">
        <authorList>
            <person name="Grover C.E."/>
            <person name="Arick M.A. II"/>
            <person name="Thrash A."/>
            <person name="Conover J.L."/>
            <person name="Sanders W.S."/>
            <person name="Peterson D.G."/>
            <person name="Scheffler J.A."/>
            <person name="Scheffler B.E."/>
            <person name="Wendel J.F."/>
        </authorList>
    </citation>
    <scope>NUCLEOTIDE SEQUENCE</scope>
    <source>
        <strain evidence="3">5</strain>
        <tissue evidence="3">Leaf</tissue>
    </source>
</reference>
<dbReference type="EMBL" id="JABEZY010000002">
    <property type="protein sequence ID" value="MBA0734375.1"/>
    <property type="molecule type" value="Genomic_DNA"/>
</dbReference>
<protein>
    <recommendedName>
        <fullName evidence="2">DUF7745 domain-containing protein</fullName>
    </recommendedName>
</protein>
<keyword evidence="1" id="KW-0812">Transmembrane</keyword>
<feature type="transmembrane region" description="Helical" evidence="1">
    <location>
        <begin position="93"/>
        <end position="122"/>
    </location>
</feature>
<dbReference type="Proteomes" id="UP000593579">
    <property type="component" value="Unassembled WGS sequence"/>
</dbReference>
<organism evidence="3 4">
    <name type="scientific">Gossypium gossypioides</name>
    <name type="common">Mexican cotton</name>
    <name type="synonym">Selera gossypioides</name>
    <dbReference type="NCBI Taxonomy" id="34282"/>
    <lineage>
        <taxon>Eukaryota</taxon>
        <taxon>Viridiplantae</taxon>
        <taxon>Streptophyta</taxon>
        <taxon>Embryophyta</taxon>
        <taxon>Tracheophyta</taxon>
        <taxon>Spermatophyta</taxon>
        <taxon>Magnoliopsida</taxon>
        <taxon>eudicotyledons</taxon>
        <taxon>Gunneridae</taxon>
        <taxon>Pentapetalae</taxon>
        <taxon>rosids</taxon>
        <taxon>malvids</taxon>
        <taxon>Malvales</taxon>
        <taxon>Malvaceae</taxon>
        <taxon>Malvoideae</taxon>
        <taxon>Gossypium</taxon>
    </lineage>
</organism>
<dbReference type="Pfam" id="PF24924">
    <property type="entry name" value="DUF7745"/>
    <property type="match status" value="1"/>
</dbReference>
<keyword evidence="1" id="KW-0472">Membrane</keyword>
<dbReference type="AlphaFoldDB" id="A0A7J9BDF7"/>
<evidence type="ECO:0000313" key="3">
    <source>
        <dbReference type="EMBL" id="MBA0734375.1"/>
    </source>
</evidence>
<accession>A0A7J9BDF7</accession>
<keyword evidence="4" id="KW-1185">Reference proteome</keyword>
<dbReference type="PANTHER" id="PTHR48200:SF1">
    <property type="entry name" value="AMINOTRANSFERASE-LIKE PLANT MOBILE DOMAIN-CONTAINING PROTEIN"/>
    <property type="match status" value="1"/>
</dbReference>
<reference evidence="3 4" key="1">
    <citation type="journal article" date="2019" name="Genome Biol. Evol.">
        <title>Insights into the evolution of the New World diploid cottons (Gossypium, subgenus Houzingenia) based on genome sequencing.</title>
        <authorList>
            <person name="Grover C.E."/>
            <person name="Arick M.A. 2nd"/>
            <person name="Thrash A."/>
            <person name="Conover J.L."/>
            <person name="Sanders W.S."/>
            <person name="Peterson D.G."/>
            <person name="Frelichowski J.E."/>
            <person name="Scheffler J.A."/>
            <person name="Scheffler B.E."/>
            <person name="Wendel J.F."/>
        </authorList>
    </citation>
    <scope>NUCLEOTIDE SEQUENCE [LARGE SCALE GENOMIC DNA]</scope>
    <source>
        <strain evidence="3">5</strain>
        <tissue evidence="3">Leaf</tissue>
    </source>
</reference>
<name>A0A7J9BDF7_GOSGO</name>
<dbReference type="InterPro" id="IPR056647">
    <property type="entry name" value="DUF7745"/>
</dbReference>
<evidence type="ECO:0000313" key="4">
    <source>
        <dbReference type="Proteomes" id="UP000593579"/>
    </source>
</evidence>
<sequence>MVCFWDPSYRCFTFNEVDMVLTIDEYFTLLHYDFRDPLKICWKQNVDFREPLANLMGVPIDMVKARLKDKNGPYISWSDIRVAMGNANGDRHLAMFAFAVYGLIMFPKALGYVSVELTIFCFRLKKG</sequence>
<keyword evidence="1" id="KW-1133">Transmembrane helix</keyword>
<evidence type="ECO:0000259" key="2">
    <source>
        <dbReference type="Pfam" id="PF24924"/>
    </source>
</evidence>
<comment type="caution">
    <text evidence="3">The sequence shown here is derived from an EMBL/GenBank/DDBJ whole genome shotgun (WGS) entry which is preliminary data.</text>
</comment>
<dbReference type="PANTHER" id="PTHR48200">
    <property type="entry name" value="PROTEIN, PUTATIVE-RELATED"/>
    <property type="match status" value="1"/>
</dbReference>
<gene>
    <name evidence="3" type="ORF">Gogos_018289</name>
</gene>
<dbReference type="EMBL" id="JABEZY010000002">
    <property type="protein sequence ID" value="MBA0734372.1"/>
    <property type="molecule type" value="Genomic_DNA"/>
</dbReference>
<evidence type="ECO:0000256" key="1">
    <source>
        <dbReference type="SAM" id="Phobius"/>
    </source>
</evidence>
<feature type="domain" description="DUF7745" evidence="2">
    <location>
        <begin position="2"/>
        <end position="116"/>
    </location>
</feature>